<feature type="coiled-coil region" evidence="1">
    <location>
        <begin position="103"/>
        <end position="137"/>
    </location>
</feature>
<keyword evidence="4" id="KW-0132">Cell division</keyword>
<dbReference type="STRING" id="38302.SAMN04488535_1026"/>
<reference evidence="5" key="1">
    <citation type="submission" date="2016-10" db="EMBL/GenBank/DDBJ databases">
        <authorList>
            <person name="Varghese N."/>
            <person name="Submissions S."/>
        </authorList>
    </citation>
    <scope>NUCLEOTIDE SEQUENCE [LARGE SCALE GENOMIC DNA]</scope>
    <source>
        <strain evidence="5">DSM 20632</strain>
    </source>
</reference>
<evidence type="ECO:0000313" key="4">
    <source>
        <dbReference type="EMBL" id="SDL85934.1"/>
    </source>
</evidence>
<sequence length="196" mass="22638">MTSLVQHLSLVAPPLRHRAALLSDYTRVTMTTRATPPQDQPRRRPRATTVPVASRERAKQERRQARTAKRKQPLLQQDLTSWAILITVIVAVLLAIAVPLRNYYEGRSEIARLNDSIEALEQRKTDLETDIAEYQDPEYVKQEARRRLGVMEPGEQAWRIIDPRMTHGENITTEQAPDERGWSEVLWDSLREVPQQ</sequence>
<feature type="compositionally biased region" description="Basic and acidic residues" evidence="2">
    <location>
        <begin position="54"/>
        <end position="64"/>
    </location>
</feature>
<dbReference type="GO" id="GO:0051301">
    <property type="term" value="P:cell division"/>
    <property type="evidence" value="ECO:0007669"/>
    <property type="project" value="UniProtKB-KW"/>
</dbReference>
<gene>
    <name evidence="4" type="ORF">SAMN04488535_1026</name>
</gene>
<keyword evidence="4" id="KW-0131">Cell cycle</keyword>
<evidence type="ECO:0000313" key="5">
    <source>
        <dbReference type="Proteomes" id="UP000199350"/>
    </source>
</evidence>
<keyword evidence="1" id="KW-0175">Coiled coil</keyword>
<evidence type="ECO:0000256" key="3">
    <source>
        <dbReference type="SAM" id="Phobius"/>
    </source>
</evidence>
<proteinExistence type="predicted"/>
<evidence type="ECO:0000256" key="2">
    <source>
        <dbReference type="SAM" id="MobiDB-lite"/>
    </source>
</evidence>
<organism evidence="4 5">
    <name type="scientific">Corynebacterium mycetoides</name>
    <dbReference type="NCBI Taxonomy" id="38302"/>
    <lineage>
        <taxon>Bacteria</taxon>
        <taxon>Bacillati</taxon>
        <taxon>Actinomycetota</taxon>
        <taxon>Actinomycetes</taxon>
        <taxon>Mycobacteriales</taxon>
        <taxon>Corynebacteriaceae</taxon>
        <taxon>Corynebacterium</taxon>
    </lineage>
</organism>
<keyword evidence="3" id="KW-1133">Transmembrane helix</keyword>
<dbReference type="EMBL" id="LT629700">
    <property type="protein sequence ID" value="SDL85934.1"/>
    <property type="molecule type" value="Genomic_DNA"/>
</dbReference>
<evidence type="ECO:0000256" key="1">
    <source>
        <dbReference type="SAM" id="Coils"/>
    </source>
</evidence>
<dbReference type="AlphaFoldDB" id="A0A1G9NHR6"/>
<dbReference type="Pfam" id="PF04977">
    <property type="entry name" value="DivIC"/>
    <property type="match status" value="1"/>
</dbReference>
<keyword evidence="3" id="KW-0812">Transmembrane</keyword>
<keyword evidence="3" id="KW-0472">Membrane</keyword>
<dbReference type="InterPro" id="IPR007060">
    <property type="entry name" value="FtsL/DivIC"/>
</dbReference>
<dbReference type="Proteomes" id="UP000199350">
    <property type="component" value="Chromosome I"/>
</dbReference>
<feature type="region of interest" description="Disordered" evidence="2">
    <location>
        <begin position="27"/>
        <end position="72"/>
    </location>
</feature>
<keyword evidence="5" id="KW-1185">Reference proteome</keyword>
<name>A0A1G9NHR6_9CORY</name>
<protein>
    <submittedName>
        <fullName evidence="4">Cell division protein FtsB</fullName>
    </submittedName>
</protein>
<accession>A0A1G9NHR6</accession>
<feature type="transmembrane region" description="Helical" evidence="3">
    <location>
        <begin position="79"/>
        <end position="100"/>
    </location>
</feature>